<keyword evidence="1" id="KW-0472">Membrane</keyword>
<dbReference type="Proteomes" id="UP001500067">
    <property type="component" value="Unassembled WGS sequence"/>
</dbReference>
<keyword evidence="3" id="KW-1185">Reference proteome</keyword>
<evidence type="ECO:0000256" key="1">
    <source>
        <dbReference type="SAM" id="Phobius"/>
    </source>
</evidence>
<accession>A0ABP8NR75</accession>
<name>A0ABP8NR75_9BACT</name>
<feature type="transmembrane region" description="Helical" evidence="1">
    <location>
        <begin position="102"/>
        <end position="119"/>
    </location>
</feature>
<evidence type="ECO:0000313" key="3">
    <source>
        <dbReference type="Proteomes" id="UP001500067"/>
    </source>
</evidence>
<protein>
    <recommendedName>
        <fullName evidence="4">PAP2 superfamily protein</fullName>
    </recommendedName>
</protein>
<sequence>MEERTATNTVNEQAVQPKATAMQTVANLISVIFHPVFMPLAMALVIYKLAPAGFAGMQPKQVVLLFASIGISTLFFPLFAIGLMKPLGFIGSFRMPAARDRIIPLLATMIFYFWISHVFNNLPAMPLALRVLLRGNFWGIILVFLANIFTKVSMHTAAAGGMIGILIVLLMTSPANMILPLFVGLIVAGIIGSARLALGAHQRGDVWLGYIIGIIAQLGAYVYVSS</sequence>
<evidence type="ECO:0000313" key="2">
    <source>
        <dbReference type="EMBL" id="GAA4469719.1"/>
    </source>
</evidence>
<reference evidence="3" key="1">
    <citation type="journal article" date="2019" name="Int. J. Syst. Evol. Microbiol.">
        <title>The Global Catalogue of Microorganisms (GCM) 10K type strain sequencing project: providing services to taxonomists for standard genome sequencing and annotation.</title>
        <authorList>
            <consortium name="The Broad Institute Genomics Platform"/>
            <consortium name="The Broad Institute Genome Sequencing Center for Infectious Disease"/>
            <person name="Wu L."/>
            <person name="Ma J."/>
        </authorList>
    </citation>
    <scope>NUCLEOTIDE SEQUENCE [LARGE SCALE GENOMIC DNA]</scope>
    <source>
        <strain evidence="3">JCM 32105</strain>
    </source>
</reference>
<evidence type="ECO:0008006" key="4">
    <source>
        <dbReference type="Google" id="ProtNLM"/>
    </source>
</evidence>
<dbReference type="EMBL" id="BAABFA010000024">
    <property type="protein sequence ID" value="GAA4469719.1"/>
    <property type="molecule type" value="Genomic_DNA"/>
</dbReference>
<dbReference type="RefSeq" id="WP_345084941.1">
    <property type="nucleotide sequence ID" value="NZ_BAABFA010000024.1"/>
</dbReference>
<feature type="transmembrane region" description="Helical" evidence="1">
    <location>
        <begin position="131"/>
        <end position="149"/>
    </location>
</feature>
<comment type="caution">
    <text evidence="2">The sequence shown here is derived from an EMBL/GenBank/DDBJ whole genome shotgun (WGS) entry which is preliminary data.</text>
</comment>
<gene>
    <name evidence="2" type="ORF">GCM10023093_29650</name>
</gene>
<feature type="transmembrane region" description="Helical" evidence="1">
    <location>
        <begin position="205"/>
        <end position="224"/>
    </location>
</feature>
<feature type="transmembrane region" description="Helical" evidence="1">
    <location>
        <begin position="28"/>
        <end position="50"/>
    </location>
</feature>
<keyword evidence="1" id="KW-1133">Transmembrane helix</keyword>
<feature type="transmembrane region" description="Helical" evidence="1">
    <location>
        <begin position="62"/>
        <end position="81"/>
    </location>
</feature>
<proteinExistence type="predicted"/>
<keyword evidence="1" id="KW-0812">Transmembrane</keyword>
<feature type="transmembrane region" description="Helical" evidence="1">
    <location>
        <begin position="178"/>
        <end position="198"/>
    </location>
</feature>
<feature type="transmembrane region" description="Helical" evidence="1">
    <location>
        <begin position="156"/>
        <end position="172"/>
    </location>
</feature>
<organism evidence="2 3">
    <name type="scientific">Nemorincola caseinilytica</name>
    <dbReference type="NCBI Taxonomy" id="2054315"/>
    <lineage>
        <taxon>Bacteria</taxon>
        <taxon>Pseudomonadati</taxon>
        <taxon>Bacteroidota</taxon>
        <taxon>Chitinophagia</taxon>
        <taxon>Chitinophagales</taxon>
        <taxon>Chitinophagaceae</taxon>
        <taxon>Nemorincola</taxon>
    </lineage>
</organism>